<dbReference type="Proteomes" id="UP000429523">
    <property type="component" value="Unassembled WGS sequence"/>
</dbReference>
<evidence type="ECO:0000313" key="2">
    <source>
        <dbReference type="EMBL" id="KAE8954183.1"/>
    </source>
</evidence>
<reference evidence="11 12" key="1">
    <citation type="submission" date="2018-08" db="EMBL/GenBank/DDBJ databases">
        <title>Genomic investigation of the strawberry pathogen Phytophthora fragariae indicates pathogenicity is determined by transcriptional variation in three key races.</title>
        <authorList>
            <person name="Adams T.M."/>
            <person name="Armitage A.D."/>
            <person name="Sobczyk M.K."/>
            <person name="Bates H.J."/>
            <person name="Dunwell J.M."/>
            <person name="Nellist C.F."/>
            <person name="Harrison R.J."/>
        </authorList>
    </citation>
    <scope>NUCLEOTIDE SEQUENCE [LARGE SCALE GENOMIC DNA]</scope>
    <source>
        <strain evidence="9 13">A4</strain>
        <strain evidence="8 14">BC-1</strain>
        <strain evidence="7 18">BC-23</strain>
        <strain evidence="6 12">NOV-27</strain>
        <strain evidence="4 15">NOV-5</strain>
        <strain evidence="5 16">NOV-71</strain>
        <strain evidence="10 19">NOV-77</strain>
        <strain evidence="1 11">NOV-9</strain>
        <strain evidence="3 20">ONT-3</strain>
        <strain evidence="2 17">SCRP245</strain>
    </source>
</reference>
<evidence type="ECO:0000313" key="19">
    <source>
        <dbReference type="Proteomes" id="UP000486351"/>
    </source>
</evidence>
<dbReference type="EMBL" id="QXFX01009474">
    <property type="protein sequence ID" value="KAE9054614.1"/>
    <property type="molecule type" value="Genomic_DNA"/>
</dbReference>
<evidence type="ECO:0000313" key="10">
    <source>
        <dbReference type="EMBL" id="KAE9263155.1"/>
    </source>
</evidence>
<organism evidence="4 15">
    <name type="scientific">Phytophthora fragariae</name>
    <dbReference type="NCBI Taxonomy" id="53985"/>
    <lineage>
        <taxon>Eukaryota</taxon>
        <taxon>Sar</taxon>
        <taxon>Stramenopiles</taxon>
        <taxon>Oomycota</taxon>
        <taxon>Peronosporomycetes</taxon>
        <taxon>Peronosporales</taxon>
        <taxon>Peronosporaceae</taxon>
        <taxon>Phytophthora</taxon>
    </lineage>
</organism>
<protein>
    <recommendedName>
        <fullName evidence="21">Tc1-like transposase DDE domain-containing protein</fullName>
    </recommendedName>
</protein>
<evidence type="ECO:0000313" key="18">
    <source>
        <dbReference type="Proteomes" id="UP000476176"/>
    </source>
</evidence>
<dbReference type="OrthoDB" id="117204at2759"/>
<evidence type="ECO:0000313" key="20">
    <source>
        <dbReference type="Proteomes" id="UP000488956"/>
    </source>
</evidence>
<dbReference type="AlphaFoldDB" id="A0A6A3PA22"/>
<evidence type="ECO:0000313" key="17">
    <source>
        <dbReference type="Proteomes" id="UP000460718"/>
    </source>
</evidence>
<evidence type="ECO:0000313" key="9">
    <source>
        <dbReference type="EMBL" id="KAE9260742.1"/>
    </source>
</evidence>
<accession>A0A6A3PA22</accession>
<dbReference type="Proteomes" id="UP000437068">
    <property type="component" value="Unassembled WGS sequence"/>
</dbReference>
<dbReference type="Proteomes" id="UP000433483">
    <property type="component" value="Unassembled WGS sequence"/>
</dbReference>
<evidence type="ECO:0000313" key="13">
    <source>
        <dbReference type="Proteomes" id="UP000437068"/>
    </source>
</evidence>
<dbReference type="Proteomes" id="UP000441208">
    <property type="component" value="Unassembled WGS sequence"/>
</dbReference>
<dbReference type="EMBL" id="QXGC01006895">
    <property type="protein sequence ID" value="KAE9161419.1"/>
    <property type="molecule type" value="Genomic_DNA"/>
</dbReference>
<evidence type="ECO:0000313" key="6">
    <source>
        <dbReference type="EMBL" id="KAE9157233.1"/>
    </source>
</evidence>
<dbReference type="Proteomes" id="UP000440367">
    <property type="component" value="Unassembled WGS sequence"/>
</dbReference>
<evidence type="ECO:0000313" key="3">
    <source>
        <dbReference type="EMBL" id="KAE9054614.1"/>
    </source>
</evidence>
<gene>
    <name evidence="9" type="ORF">PF001_g32628</name>
    <name evidence="8" type="ORF">PF002_g1639</name>
    <name evidence="7" type="ORF">PF004_g30829</name>
    <name evidence="6" type="ORF">PF005_g32910</name>
    <name evidence="4" type="ORF">PF006_g32716</name>
    <name evidence="5" type="ORF">PF007_g31253</name>
    <name evidence="10" type="ORF">PF008_g32433</name>
    <name evidence="1" type="ORF">PF009_g31866</name>
    <name evidence="3" type="ORF">PF010_g32458</name>
    <name evidence="2" type="ORF">PF011_g32180</name>
</gene>
<evidence type="ECO:0000313" key="14">
    <source>
        <dbReference type="Proteomes" id="UP000440367"/>
    </source>
</evidence>
<evidence type="ECO:0000313" key="1">
    <source>
        <dbReference type="EMBL" id="KAE8917815.1"/>
    </source>
</evidence>
<dbReference type="Proteomes" id="UP000476176">
    <property type="component" value="Unassembled WGS sequence"/>
</dbReference>
<dbReference type="EMBL" id="QXFW01009313">
    <property type="protein sequence ID" value="KAE8954183.1"/>
    <property type="molecule type" value="Genomic_DNA"/>
</dbReference>
<evidence type="ECO:0000313" key="4">
    <source>
        <dbReference type="EMBL" id="KAE9056313.1"/>
    </source>
</evidence>
<keyword evidence="12" id="KW-1185">Reference proteome</keyword>
<dbReference type="Proteomes" id="UP000440732">
    <property type="component" value="Unassembled WGS sequence"/>
</dbReference>
<proteinExistence type="predicted"/>
<dbReference type="EMBL" id="QXGE01009441">
    <property type="protein sequence ID" value="KAE9260742.1"/>
    <property type="molecule type" value="Genomic_DNA"/>
</dbReference>
<evidence type="ECO:0008006" key="21">
    <source>
        <dbReference type="Google" id="ProtNLM"/>
    </source>
</evidence>
<evidence type="ECO:0000313" key="11">
    <source>
        <dbReference type="Proteomes" id="UP000429523"/>
    </source>
</evidence>
<dbReference type="Proteomes" id="UP000488956">
    <property type="component" value="Unassembled WGS sequence"/>
</dbReference>
<dbReference type="Proteomes" id="UP000486351">
    <property type="component" value="Unassembled WGS sequence"/>
</dbReference>
<name>A0A6A3PA22_9STRA</name>
<dbReference type="EMBL" id="QXGF01006601">
    <property type="protein sequence ID" value="KAE8917815.1"/>
    <property type="molecule type" value="Genomic_DNA"/>
</dbReference>
<evidence type="ECO:0000313" key="16">
    <source>
        <dbReference type="Proteomes" id="UP000441208"/>
    </source>
</evidence>
<comment type="caution">
    <text evidence="4">The sequence shown here is derived from an EMBL/GenBank/DDBJ whole genome shotgun (WGS) entry which is preliminary data.</text>
</comment>
<dbReference type="Proteomes" id="UP000460718">
    <property type="component" value="Unassembled WGS sequence"/>
</dbReference>
<evidence type="ECO:0000313" key="8">
    <source>
        <dbReference type="EMBL" id="KAE9256819.1"/>
    </source>
</evidence>
<sequence>MCNPIEGCFSVLKAHVKEYLALMRDEMMQTPLERDANGKTISMKEARMRLLERAAHVCIPKITQQLVLKMELHARDFVNAAIRMENMRYGM</sequence>
<dbReference type="EMBL" id="QXFY01009037">
    <property type="protein sequence ID" value="KAE9263155.1"/>
    <property type="molecule type" value="Genomic_DNA"/>
</dbReference>
<evidence type="ECO:0000313" key="7">
    <source>
        <dbReference type="EMBL" id="KAE9161419.1"/>
    </source>
</evidence>
<dbReference type="EMBL" id="QXGB01009090">
    <property type="protein sequence ID" value="KAE9157233.1"/>
    <property type="molecule type" value="Genomic_DNA"/>
</dbReference>
<dbReference type="EMBL" id="QXFZ01006485">
    <property type="protein sequence ID" value="KAE9058574.1"/>
    <property type="molecule type" value="Genomic_DNA"/>
</dbReference>
<evidence type="ECO:0000313" key="15">
    <source>
        <dbReference type="Proteomes" id="UP000440732"/>
    </source>
</evidence>
<dbReference type="EMBL" id="QXGD01000039">
    <property type="protein sequence ID" value="KAE9256819.1"/>
    <property type="molecule type" value="Genomic_DNA"/>
</dbReference>
<evidence type="ECO:0000313" key="12">
    <source>
        <dbReference type="Proteomes" id="UP000433483"/>
    </source>
</evidence>
<dbReference type="EMBL" id="QXGA01009649">
    <property type="protein sequence ID" value="KAE9056313.1"/>
    <property type="molecule type" value="Genomic_DNA"/>
</dbReference>
<evidence type="ECO:0000313" key="5">
    <source>
        <dbReference type="EMBL" id="KAE9058574.1"/>
    </source>
</evidence>